<dbReference type="SUPFAM" id="SSF51445">
    <property type="entry name" value="(Trans)glycosidases"/>
    <property type="match status" value="1"/>
</dbReference>
<dbReference type="Pfam" id="PF00150">
    <property type="entry name" value="Cellulase"/>
    <property type="match status" value="1"/>
</dbReference>
<evidence type="ECO:0000256" key="1">
    <source>
        <dbReference type="ARBA" id="ARBA00005641"/>
    </source>
</evidence>
<dbReference type="PANTHER" id="PTHR10551">
    <property type="entry name" value="FASCIN"/>
    <property type="match status" value="1"/>
</dbReference>
<dbReference type="InterPro" id="IPR001547">
    <property type="entry name" value="Glyco_hydro_5"/>
</dbReference>
<dbReference type="InterPro" id="IPR010431">
    <property type="entry name" value="Fascin"/>
</dbReference>
<evidence type="ECO:0000256" key="5">
    <source>
        <dbReference type="SAM" id="SignalP"/>
    </source>
</evidence>
<dbReference type="AlphaFoldDB" id="A0A7J7GAG5"/>
<reference evidence="9" key="1">
    <citation type="journal article" date="2020" name="Nat. Commun.">
        <title>Genome assembly of wild tea tree DASZ reveals pedigree and selection history of tea varieties.</title>
        <authorList>
            <person name="Zhang W."/>
            <person name="Zhang Y."/>
            <person name="Qiu H."/>
            <person name="Guo Y."/>
            <person name="Wan H."/>
            <person name="Zhang X."/>
            <person name="Scossa F."/>
            <person name="Alseekh S."/>
            <person name="Zhang Q."/>
            <person name="Wang P."/>
            <person name="Xu L."/>
            <person name="Schmidt M.H."/>
            <person name="Jia X."/>
            <person name="Li D."/>
            <person name="Zhu A."/>
            <person name="Guo F."/>
            <person name="Chen W."/>
            <person name="Ni D."/>
            <person name="Usadel B."/>
            <person name="Fernie A.R."/>
            <person name="Wen W."/>
        </authorList>
    </citation>
    <scope>NUCLEOTIDE SEQUENCE [LARGE SCALE GENOMIC DNA]</scope>
    <source>
        <strain evidence="9">cv. G240</strain>
    </source>
</reference>
<evidence type="ECO:0000259" key="6">
    <source>
        <dbReference type="Pfam" id="PF00150"/>
    </source>
</evidence>
<keyword evidence="2 4" id="KW-0378">Hydrolase</keyword>
<evidence type="ECO:0000256" key="3">
    <source>
        <dbReference type="ARBA" id="ARBA00023295"/>
    </source>
</evidence>
<dbReference type="GO" id="GO:0051017">
    <property type="term" value="P:actin filament bundle assembly"/>
    <property type="evidence" value="ECO:0007669"/>
    <property type="project" value="TreeGrafter"/>
</dbReference>
<evidence type="ECO:0000313" key="9">
    <source>
        <dbReference type="Proteomes" id="UP000593564"/>
    </source>
</evidence>
<dbReference type="GO" id="GO:0004553">
    <property type="term" value="F:hydrolase activity, hydrolyzing O-glycosyl compounds"/>
    <property type="evidence" value="ECO:0007669"/>
    <property type="project" value="InterPro"/>
</dbReference>
<proteinExistence type="inferred from homology"/>
<dbReference type="GO" id="GO:0051015">
    <property type="term" value="F:actin filament binding"/>
    <property type="evidence" value="ECO:0007669"/>
    <property type="project" value="InterPro"/>
</dbReference>
<dbReference type="Proteomes" id="UP000593564">
    <property type="component" value="Unassembled WGS sequence"/>
</dbReference>
<gene>
    <name evidence="8" type="ORF">HYC85_024781</name>
</gene>
<keyword evidence="9" id="KW-1185">Reference proteome</keyword>
<dbReference type="GO" id="GO:0000272">
    <property type="term" value="P:polysaccharide catabolic process"/>
    <property type="evidence" value="ECO:0007669"/>
    <property type="project" value="InterPro"/>
</dbReference>
<accession>A0A7J7GAG5</accession>
<reference evidence="8 9" key="2">
    <citation type="submission" date="2020-07" db="EMBL/GenBank/DDBJ databases">
        <title>Genome assembly of wild tea tree DASZ reveals pedigree and selection history of tea varieties.</title>
        <authorList>
            <person name="Zhang W."/>
        </authorList>
    </citation>
    <scope>NUCLEOTIDE SEQUENCE [LARGE SCALE GENOMIC DNA]</scope>
    <source>
        <strain evidence="9">cv. G240</strain>
        <tissue evidence="8">Leaf</tissue>
    </source>
</reference>
<protein>
    <recommendedName>
        <fullName evidence="10">Mannan endo-1,4-beta-mannosidase</fullName>
    </recommendedName>
</protein>
<feature type="chain" id="PRO_5029878558" description="Mannan endo-1,4-beta-mannosidase" evidence="5">
    <location>
        <begin position="28"/>
        <end position="517"/>
    </location>
</feature>
<dbReference type="CDD" id="cd00257">
    <property type="entry name" value="beta-trefoil_FSCN-like"/>
    <property type="match status" value="1"/>
</dbReference>
<dbReference type="GO" id="GO:0015629">
    <property type="term" value="C:actin cytoskeleton"/>
    <property type="evidence" value="ECO:0007669"/>
    <property type="project" value="TreeGrafter"/>
</dbReference>
<dbReference type="InterPro" id="IPR017853">
    <property type="entry name" value="GH"/>
</dbReference>
<evidence type="ECO:0000313" key="8">
    <source>
        <dbReference type="EMBL" id="KAF5937275.1"/>
    </source>
</evidence>
<dbReference type="InterPro" id="IPR008999">
    <property type="entry name" value="Actin-crosslinking"/>
</dbReference>
<evidence type="ECO:0000256" key="4">
    <source>
        <dbReference type="RuleBase" id="RU361153"/>
    </source>
</evidence>
<organism evidence="8 9">
    <name type="scientific">Camellia sinensis</name>
    <name type="common">Tea plant</name>
    <name type="synonym">Thea sinensis</name>
    <dbReference type="NCBI Taxonomy" id="4442"/>
    <lineage>
        <taxon>Eukaryota</taxon>
        <taxon>Viridiplantae</taxon>
        <taxon>Streptophyta</taxon>
        <taxon>Embryophyta</taxon>
        <taxon>Tracheophyta</taxon>
        <taxon>Spermatophyta</taxon>
        <taxon>Magnoliopsida</taxon>
        <taxon>eudicotyledons</taxon>
        <taxon>Gunneridae</taxon>
        <taxon>Pentapetalae</taxon>
        <taxon>asterids</taxon>
        <taxon>Ericales</taxon>
        <taxon>Theaceae</taxon>
        <taxon>Camellia</taxon>
    </lineage>
</organism>
<dbReference type="EMBL" id="JACBKZ010000012">
    <property type="protein sequence ID" value="KAF5937275.1"/>
    <property type="molecule type" value="Genomic_DNA"/>
</dbReference>
<keyword evidence="3 4" id="KW-0326">Glycosidase</keyword>
<dbReference type="Pfam" id="PF25490">
    <property type="entry name" value="DUF7910"/>
    <property type="match status" value="1"/>
</dbReference>
<dbReference type="GO" id="GO:0005737">
    <property type="term" value="C:cytoplasm"/>
    <property type="evidence" value="ECO:0007669"/>
    <property type="project" value="TreeGrafter"/>
</dbReference>
<sequence>MTIIWSTRKLLISIFASCLVYVACGKADPHFHVRGVNLGGWLLVEGWIKPSLIHGIPNKDLLDGTYLRLKSVKAGKFLCPGTNGGRLALTNQKSSTKLIFRLWRINESNFHFRLHNKKFMGLQSSKKGSYIVPVSKEPGRSETFQILKYNHRSTRIRIKAPNGFFLQVNKEGHVTADSKGDGGWRDDDPSVFEMKIGRQFDGEFQVTNGYGKFAPKVMREHWNTFITEDDFKFMSSNGINTVRIPVGWWIAFDPTPPAPYVGGSLKALDNAFSWARKYGMKVIIDLHAAPGSQTNSAVSSSRDGFVEWGQTDQNIQETVDVIDFLTARYAKHPSLYAVELLNEPCAPYVTLEKLKKYYRAGYNAVRKHSSTAYVIMASRMQYGMKPIDPTELFPLARELKGSAIDVHYYQIFMPVFKKMNHQQNIDFLYTNTSVELNRLIKPNNPQIFIGEWATEWGTANLAHPNLSKKTIEDYKKFGKAQLQVYGKATFGWAYWTLKCPFSHLSFEWMIKNGYLKL</sequence>
<keyword evidence="5" id="KW-0732">Signal</keyword>
<dbReference type="InterPro" id="IPR057232">
    <property type="entry name" value="DUF7910"/>
</dbReference>
<dbReference type="Gene3D" id="2.80.10.50">
    <property type="match status" value="1"/>
</dbReference>
<evidence type="ECO:0008006" key="10">
    <source>
        <dbReference type="Google" id="ProtNLM"/>
    </source>
</evidence>
<dbReference type="GO" id="GO:0007163">
    <property type="term" value="P:establishment or maintenance of cell polarity"/>
    <property type="evidence" value="ECO:0007669"/>
    <property type="project" value="TreeGrafter"/>
</dbReference>
<evidence type="ECO:0000259" key="7">
    <source>
        <dbReference type="Pfam" id="PF25490"/>
    </source>
</evidence>
<name>A0A7J7GAG5_CAMSI</name>
<dbReference type="GO" id="GO:0016477">
    <property type="term" value="P:cell migration"/>
    <property type="evidence" value="ECO:0007669"/>
    <property type="project" value="TreeGrafter"/>
</dbReference>
<comment type="similarity">
    <text evidence="1 4">Belongs to the glycosyl hydrolase 5 (cellulase A) family.</text>
</comment>
<evidence type="ECO:0000256" key="2">
    <source>
        <dbReference type="ARBA" id="ARBA00022801"/>
    </source>
</evidence>
<feature type="domain" description="Glycoside hydrolase family 5" evidence="6">
    <location>
        <begin position="218"/>
        <end position="497"/>
    </location>
</feature>
<dbReference type="Gene3D" id="3.20.20.80">
    <property type="entry name" value="Glycosidases"/>
    <property type="match status" value="2"/>
</dbReference>
<dbReference type="PANTHER" id="PTHR10551:SF14">
    <property type="entry name" value="CELLULASE CONTAINING PROTEIN, EXPRESSED"/>
    <property type="match status" value="1"/>
</dbReference>
<feature type="signal peptide" evidence="5">
    <location>
        <begin position="1"/>
        <end position="27"/>
    </location>
</feature>
<dbReference type="SUPFAM" id="SSF50405">
    <property type="entry name" value="Actin-crosslinking proteins"/>
    <property type="match status" value="1"/>
</dbReference>
<feature type="domain" description="DUF7910" evidence="7">
    <location>
        <begin position="58"/>
        <end position="196"/>
    </location>
</feature>
<comment type="caution">
    <text evidence="8">The sequence shown here is derived from an EMBL/GenBank/DDBJ whole genome shotgun (WGS) entry which is preliminary data.</text>
</comment>